<dbReference type="Proteomes" id="UP000476055">
    <property type="component" value="Unassembled WGS sequence"/>
</dbReference>
<dbReference type="PANTHER" id="PTHR37299:SF1">
    <property type="entry name" value="STAGE 0 SPORULATION PROTEIN A HOMOLOG"/>
    <property type="match status" value="1"/>
</dbReference>
<dbReference type="EMBL" id="VUMU01000015">
    <property type="protein sequence ID" value="MST58818.1"/>
    <property type="molecule type" value="Genomic_DNA"/>
</dbReference>
<dbReference type="Gene3D" id="2.40.50.1020">
    <property type="entry name" value="LytTr DNA-binding domain"/>
    <property type="match status" value="1"/>
</dbReference>
<dbReference type="SMART" id="SM00448">
    <property type="entry name" value="REC"/>
    <property type="match status" value="1"/>
</dbReference>
<dbReference type="Pfam" id="PF04397">
    <property type="entry name" value="LytTR"/>
    <property type="match status" value="1"/>
</dbReference>
<accession>A0A6L5YLD8</accession>
<proteinExistence type="predicted"/>
<dbReference type="InterPro" id="IPR046947">
    <property type="entry name" value="LytR-like"/>
</dbReference>
<dbReference type="GO" id="GO:0000156">
    <property type="term" value="F:phosphorelay response regulator activity"/>
    <property type="evidence" value="ECO:0007669"/>
    <property type="project" value="InterPro"/>
</dbReference>
<dbReference type="PROSITE" id="PS50930">
    <property type="entry name" value="HTH_LYTTR"/>
    <property type="match status" value="1"/>
</dbReference>
<name>A0A6L5YLD8_9FIRM</name>
<evidence type="ECO:0000256" key="2">
    <source>
        <dbReference type="ARBA" id="ARBA00024867"/>
    </source>
</evidence>
<keyword evidence="3" id="KW-0597">Phosphoprotein</keyword>
<feature type="domain" description="HTH LytTR-type" evidence="5">
    <location>
        <begin position="128"/>
        <end position="227"/>
    </location>
</feature>
<dbReference type="InterPro" id="IPR007492">
    <property type="entry name" value="LytTR_DNA-bd_dom"/>
</dbReference>
<gene>
    <name evidence="6" type="ORF">FYJ59_11325</name>
</gene>
<dbReference type="InterPro" id="IPR001789">
    <property type="entry name" value="Sig_transdc_resp-reg_receiver"/>
</dbReference>
<evidence type="ECO:0000313" key="6">
    <source>
        <dbReference type="EMBL" id="MST58818.1"/>
    </source>
</evidence>
<dbReference type="SMART" id="SM00850">
    <property type="entry name" value="LytTR"/>
    <property type="match status" value="1"/>
</dbReference>
<dbReference type="SUPFAM" id="SSF52172">
    <property type="entry name" value="CheY-like"/>
    <property type="match status" value="1"/>
</dbReference>
<evidence type="ECO:0000259" key="4">
    <source>
        <dbReference type="PROSITE" id="PS50110"/>
    </source>
</evidence>
<evidence type="ECO:0000313" key="7">
    <source>
        <dbReference type="Proteomes" id="UP000476055"/>
    </source>
</evidence>
<reference evidence="6 7" key="1">
    <citation type="submission" date="2019-08" db="EMBL/GenBank/DDBJ databases">
        <title>In-depth cultivation of the pig gut microbiome towards novel bacterial diversity and tailored functional studies.</title>
        <authorList>
            <person name="Wylensek D."/>
            <person name="Hitch T.C.A."/>
            <person name="Clavel T."/>
        </authorList>
    </citation>
    <scope>NUCLEOTIDE SEQUENCE [LARGE SCALE GENOMIC DNA]</scope>
    <source>
        <strain evidence="6 7">WCA3-601-WT-6H</strain>
    </source>
</reference>
<dbReference type="AlphaFoldDB" id="A0A6L5YLD8"/>
<keyword evidence="7" id="KW-1185">Reference proteome</keyword>
<evidence type="ECO:0000256" key="3">
    <source>
        <dbReference type="PROSITE-ProRule" id="PRU00169"/>
    </source>
</evidence>
<comment type="function">
    <text evidence="2">May play the central regulatory role in sporulation. It may be an element of the effector pathway responsible for the activation of sporulation genes in response to nutritional stress. Spo0A may act in concert with spo0H (a sigma factor) to control the expression of some genes that are critical to the sporulation process.</text>
</comment>
<feature type="domain" description="Response regulatory" evidence="4">
    <location>
        <begin position="2"/>
        <end position="114"/>
    </location>
</feature>
<organism evidence="6 7">
    <name type="scientific">Waltera intestinalis</name>
    <dbReference type="NCBI Taxonomy" id="2606635"/>
    <lineage>
        <taxon>Bacteria</taxon>
        <taxon>Bacillati</taxon>
        <taxon>Bacillota</taxon>
        <taxon>Clostridia</taxon>
        <taxon>Lachnospirales</taxon>
        <taxon>Lachnospiraceae</taxon>
        <taxon>Waltera</taxon>
    </lineage>
</organism>
<sequence>MEVAIVDDEKVIREQIKKLAVKYEPECNVKAYETGEELLAEGNKYDVVYLDIQMEGMNGIDTARALREKQEDTVLIFVTGVKDYVFEAFDVAAFHYLLKPIEESKFAEVFDRAAKEAEKRKEKGQKQLFIKTRQRNITLEQKNILYIENRGRKAEIHTVDETIEIYAAMVELEKHLGGEFYRCHRGYLVNMAYITEYSNDSIRLSDGESIYLAKEKYNEFVKEYMRYLRNGGTACV</sequence>
<dbReference type="PROSITE" id="PS50110">
    <property type="entry name" value="RESPONSE_REGULATORY"/>
    <property type="match status" value="1"/>
</dbReference>
<dbReference type="Gene3D" id="3.40.50.2300">
    <property type="match status" value="1"/>
</dbReference>
<dbReference type="PANTHER" id="PTHR37299">
    <property type="entry name" value="TRANSCRIPTIONAL REGULATOR-RELATED"/>
    <property type="match status" value="1"/>
</dbReference>
<dbReference type="InterPro" id="IPR011006">
    <property type="entry name" value="CheY-like_superfamily"/>
</dbReference>
<comment type="caution">
    <text evidence="6">The sequence shown here is derived from an EMBL/GenBank/DDBJ whole genome shotgun (WGS) entry which is preliminary data.</text>
</comment>
<protein>
    <recommendedName>
        <fullName evidence="1">Stage 0 sporulation protein A homolog</fullName>
    </recommendedName>
</protein>
<dbReference type="RefSeq" id="WP_154497331.1">
    <property type="nucleotide sequence ID" value="NZ_VUMU01000015.1"/>
</dbReference>
<dbReference type="Pfam" id="PF00072">
    <property type="entry name" value="Response_reg"/>
    <property type="match status" value="1"/>
</dbReference>
<evidence type="ECO:0000259" key="5">
    <source>
        <dbReference type="PROSITE" id="PS50930"/>
    </source>
</evidence>
<feature type="modified residue" description="4-aspartylphosphate" evidence="3">
    <location>
        <position position="51"/>
    </location>
</feature>
<dbReference type="GO" id="GO:0003677">
    <property type="term" value="F:DNA binding"/>
    <property type="evidence" value="ECO:0007669"/>
    <property type="project" value="InterPro"/>
</dbReference>
<evidence type="ECO:0000256" key="1">
    <source>
        <dbReference type="ARBA" id="ARBA00018672"/>
    </source>
</evidence>